<evidence type="ECO:0000313" key="3">
    <source>
        <dbReference type="Proteomes" id="UP001052655"/>
    </source>
</evidence>
<reference evidence="2" key="1">
    <citation type="submission" date="2024-05" db="EMBL/GenBank/DDBJ databases">
        <title>Whole genome shotgun sequence of Streptomyces daghestanicus NBRC 12762.</title>
        <authorList>
            <person name="Komaki H."/>
            <person name="Tamura T."/>
        </authorList>
    </citation>
    <scope>NUCLEOTIDE SEQUENCE</scope>
    <source>
        <strain evidence="2">NBRC 12762</strain>
    </source>
</reference>
<feature type="region of interest" description="Disordered" evidence="1">
    <location>
        <begin position="1"/>
        <end position="21"/>
    </location>
</feature>
<dbReference type="EMBL" id="BNDX01000013">
    <property type="protein sequence ID" value="GHI33402.1"/>
    <property type="molecule type" value="Genomic_DNA"/>
</dbReference>
<organism evidence="2 3">
    <name type="scientific">Streptomyces daghestanicus</name>
    <dbReference type="NCBI Taxonomy" id="66885"/>
    <lineage>
        <taxon>Bacteria</taxon>
        <taxon>Bacillati</taxon>
        <taxon>Actinomycetota</taxon>
        <taxon>Actinomycetes</taxon>
        <taxon>Kitasatosporales</taxon>
        <taxon>Streptomycetaceae</taxon>
        <taxon>Streptomyces</taxon>
    </lineage>
</organism>
<keyword evidence="3" id="KW-1185">Reference proteome</keyword>
<gene>
    <name evidence="2" type="ORF">Sdagh_51320</name>
</gene>
<comment type="caution">
    <text evidence="2">The sequence shown here is derived from an EMBL/GenBank/DDBJ whole genome shotgun (WGS) entry which is preliminary data.</text>
</comment>
<dbReference type="Proteomes" id="UP001052655">
    <property type="component" value="Unassembled WGS sequence"/>
</dbReference>
<feature type="compositionally biased region" description="Basic and acidic residues" evidence="1">
    <location>
        <begin position="1"/>
        <end position="12"/>
    </location>
</feature>
<proteinExistence type="predicted"/>
<accession>A0ABQ3Q813</accession>
<protein>
    <submittedName>
        <fullName evidence="2">Uncharacterized protein</fullName>
    </submittedName>
</protein>
<evidence type="ECO:0000256" key="1">
    <source>
        <dbReference type="SAM" id="MobiDB-lite"/>
    </source>
</evidence>
<sequence length="181" mass="19725">MDQVESHHRAEDYEMSDEVERGNGLVPVQYHQFDISDEHGPAGPDLGRDHNGLVQVADGAITVMTGIHTGDVDVTVTLHPTQPSPDSGPWQEIVEVSAHSASGDLMVRGIMDDLDEDLPALSFNGPGHYRLRIHARGRDTAVDLAPDGVTEWYLIQAWPAPAHEATVLCQTDVYGATVRSR</sequence>
<name>A0ABQ3Q813_9ACTN</name>
<evidence type="ECO:0000313" key="2">
    <source>
        <dbReference type="EMBL" id="GHI33402.1"/>
    </source>
</evidence>